<sequence length="190" mass="21695">MMVNQISKIMSAVFLTLFIVGCASFNGQNISTNNPDAYGDAQVSMMSDKELVGKEVMLGGKITTLNPQGDKVRVEVVRYELDKDGYPIIKSGEMADNRLVVDIYGNVRTNSYYPGDYFTAVGLVKSVDDVSIGGEKVRIIMMDAKDYEFWRDPRREVYYDDFGFNSPAIRYHHYNSYWGFGFGPYFPYYY</sequence>
<keyword evidence="1" id="KW-0732">Signal</keyword>
<feature type="chain" id="PRO_5039370276" evidence="1">
    <location>
        <begin position="26"/>
        <end position="190"/>
    </location>
</feature>
<dbReference type="PANTHER" id="PTHR37530">
    <property type="entry name" value="OUTER MEMBRANE PROTEIN SLP"/>
    <property type="match status" value="1"/>
</dbReference>
<gene>
    <name evidence="2" type="ORF">H9889_09115</name>
</gene>
<feature type="signal peptide" evidence="1">
    <location>
        <begin position="1"/>
        <end position="25"/>
    </location>
</feature>
<proteinExistence type="predicted"/>
<dbReference type="PANTHER" id="PTHR37530:SF1">
    <property type="entry name" value="OUTER MEMBRANE PROTEIN SLP"/>
    <property type="match status" value="1"/>
</dbReference>
<evidence type="ECO:0000313" key="3">
    <source>
        <dbReference type="Proteomes" id="UP000823934"/>
    </source>
</evidence>
<protein>
    <submittedName>
        <fullName evidence="2">Slp family lipoprotein</fullName>
    </submittedName>
</protein>
<dbReference type="EMBL" id="DXHP01000197">
    <property type="protein sequence ID" value="HIW07464.1"/>
    <property type="molecule type" value="Genomic_DNA"/>
</dbReference>
<accession>A0A9D1Q7E5</accession>
<dbReference type="InterPro" id="IPR004658">
    <property type="entry name" value="OMP_Slp"/>
</dbReference>
<dbReference type="Pfam" id="PF03843">
    <property type="entry name" value="Slp"/>
    <property type="match status" value="1"/>
</dbReference>
<comment type="caution">
    <text evidence="2">The sequence shown here is derived from an EMBL/GenBank/DDBJ whole genome shotgun (WGS) entry which is preliminary data.</text>
</comment>
<organism evidence="2 3">
    <name type="scientific">Candidatus Ignatzschineria merdigallinarum</name>
    <dbReference type="NCBI Taxonomy" id="2838621"/>
    <lineage>
        <taxon>Bacteria</taxon>
        <taxon>Pseudomonadati</taxon>
        <taxon>Pseudomonadota</taxon>
        <taxon>Gammaproteobacteria</taxon>
        <taxon>Cardiobacteriales</taxon>
        <taxon>Ignatzschineriaceae</taxon>
        <taxon>Ignatzschineria</taxon>
    </lineage>
</organism>
<evidence type="ECO:0000256" key="1">
    <source>
        <dbReference type="SAM" id="SignalP"/>
    </source>
</evidence>
<reference evidence="2" key="1">
    <citation type="journal article" date="2021" name="PeerJ">
        <title>Extensive microbial diversity within the chicken gut microbiome revealed by metagenomics and culture.</title>
        <authorList>
            <person name="Gilroy R."/>
            <person name="Ravi A."/>
            <person name="Getino M."/>
            <person name="Pursley I."/>
            <person name="Horton D.L."/>
            <person name="Alikhan N.F."/>
            <person name="Baker D."/>
            <person name="Gharbi K."/>
            <person name="Hall N."/>
            <person name="Watson M."/>
            <person name="Adriaenssens E.M."/>
            <person name="Foster-Nyarko E."/>
            <person name="Jarju S."/>
            <person name="Secka A."/>
            <person name="Antonio M."/>
            <person name="Oren A."/>
            <person name="Chaudhuri R.R."/>
            <person name="La Ragione R."/>
            <person name="Hildebrand F."/>
            <person name="Pallen M.J."/>
        </authorList>
    </citation>
    <scope>NUCLEOTIDE SEQUENCE</scope>
    <source>
        <strain evidence="2">CHK160-9182</strain>
    </source>
</reference>
<dbReference type="GO" id="GO:0019867">
    <property type="term" value="C:outer membrane"/>
    <property type="evidence" value="ECO:0007669"/>
    <property type="project" value="InterPro"/>
</dbReference>
<dbReference type="AlphaFoldDB" id="A0A9D1Q7E5"/>
<dbReference type="Proteomes" id="UP000823934">
    <property type="component" value="Unassembled WGS sequence"/>
</dbReference>
<keyword evidence="2" id="KW-0449">Lipoprotein</keyword>
<evidence type="ECO:0000313" key="2">
    <source>
        <dbReference type="EMBL" id="HIW07464.1"/>
    </source>
</evidence>
<reference evidence="2" key="2">
    <citation type="submission" date="2021-04" db="EMBL/GenBank/DDBJ databases">
        <authorList>
            <person name="Gilroy R."/>
        </authorList>
    </citation>
    <scope>NUCLEOTIDE SEQUENCE</scope>
    <source>
        <strain evidence="2">CHK160-9182</strain>
    </source>
</reference>
<name>A0A9D1Q7E5_9GAMM</name>